<evidence type="ECO:0000313" key="1">
    <source>
        <dbReference type="EMBL" id="GAG97341.1"/>
    </source>
</evidence>
<protein>
    <submittedName>
        <fullName evidence="1">Uncharacterized protein</fullName>
    </submittedName>
</protein>
<comment type="caution">
    <text evidence="1">The sequence shown here is derived from an EMBL/GenBank/DDBJ whole genome shotgun (WGS) entry which is preliminary data.</text>
</comment>
<name>X1DLQ1_9ZZZZ</name>
<dbReference type="AlphaFoldDB" id="X1DLQ1"/>
<gene>
    <name evidence="1" type="ORF">S01H4_51176</name>
</gene>
<proteinExistence type="predicted"/>
<organism evidence="1">
    <name type="scientific">marine sediment metagenome</name>
    <dbReference type="NCBI Taxonomy" id="412755"/>
    <lineage>
        <taxon>unclassified sequences</taxon>
        <taxon>metagenomes</taxon>
        <taxon>ecological metagenomes</taxon>
    </lineage>
</organism>
<sequence length="42" mass="4667">MLTIVNAANLQIMPDALNANYLVTLTAVLERALDVRQQLAER</sequence>
<accession>X1DLQ1</accession>
<dbReference type="EMBL" id="BART01029119">
    <property type="protein sequence ID" value="GAG97341.1"/>
    <property type="molecule type" value="Genomic_DNA"/>
</dbReference>
<reference evidence="1" key="1">
    <citation type="journal article" date="2014" name="Front. Microbiol.">
        <title>High frequency of phylogenetically diverse reductive dehalogenase-homologous genes in deep subseafloor sedimentary metagenomes.</title>
        <authorList>
            <person name="Kawai M."/>
            <person name="Futagami T."/>
            <person name="Toyoda A."/>
            <person name="Takaki Y."/>
            <person name="Nishi S."/>
            <person name="Hori S."/>
            <person name="Arai W."/>
            <person name="Tsubouchi T."/>
            <person name="Morono Y."/>
            <person name="Uchiyama I."/>
            <person name="Ito T."/>
            <person name="Fujiyama A."/>
            <person name="Inagaki F."/>
            <person name="Takami H."/>
        </authorList>
    </citation>
    <scope>NUCLEOTIDE SEQUENCE</scope>
    <source>
        <strain evidence="1">Expedition CK06-06</strain>
    </source>
</reference>